<evidence type="ECO:0000313" key="5">
    <source>
        <dbReference type="Proteomes" id="UP000663829"/>
    </source>
</evidence>
<dbReference type="SUPFAM" id="SSF56601">
    <property type="entry name" value="beta-lactamase/transpeptidase-like"/>
    <property type="match status" value="1"/>
</dbReference>
<evidence type="ECO:0000313" key="2">
    <source>
        <dbReference type="EMBL" id="CAF1220826.1"/>
    </source>
</evidence>
<evidence type="ECO:0000313" key="3">
    <source>
        <dbReference type="EMBL" id="CAF3833730.1"/>
    </source>
</evidence>
<gene>
    <name evidence="2" type="ORF">GPM918_LOCUS24676</name>
    <name evidence="1" type="ORF">OVA965_LOCUS17806</name>
    <name evidence="4" type="ORF">SRO942_LOCUS24677</name>
    <name evidence="3" type="ORF">TMI583_LOCUS17817</name>
</gene>
<protein>
    <submittedName>
        <fullName evidence="2">Uncharacterized protein</fullName>
    </submittedName>
</protein>
<accession>A0A814XVF3</accession>
<dbReference type="Proteomes" id="UP000663829">
    <property type="component" value="Unassembled WGS sequence"/>
</dbReference>
<reference evidence="2" key="1">
    <citation type="submission" date="2021-02" db="EMBL/GenBank/DDBJ databases">
        <authorList>
            <person name="Nowell W R."/>
        </authorList>
    </citation>
    <scope>NUCLEOTIDE SEQUENCE</scope>
</reference>
<dbReference type="EMBL" id="CAJNOQ010009290">
    <property type="protein sequence ID" value="CAF1220826.1"/>
    <property type="molecule type" value="Genomic_DNA"/>
</dbReference>
<keyword evidence="5" id="KW-1185">Reference proteome</keyword>
<dbReference type="OrthoDB" id="5946976at2759"/>
<name>A0A814XVF3_9BILA</name>
<dbReference type="InterPro" id="IPR012338">
    <property type="entry name" value="Beta-lactam/transpept-like"/>
</dbReference>
<proteinExistence type="predicted"/>
<sequence length="204" mass="23080">MWFPAVSSTTQFPNFYITGALTLHVDPQHRSVQQFVDDEIIKPLGSDEFYFGPAPFNRENDISSVIKLLPPDVKYVPYTKEYSNMPLENPSLFFEKDFIGSNGLTNAQGLARIYSSLITDLSFGSGEWKKRLLSEATVAEAKNNTPQHELDKVLNITGGTEFSHGGYNLISHFDTEKIKFSQDLSPKVPKIDQFQFFMNILSNQ</sequence>
<organism evidence="2 5">
    <name type="scientific">Didymodactylos carnosus</name>
    <dbReference type="NCBI Taxonomy" id="1234261"/>
    <lineage>
        <taxon>Eukaryota</taxon>
        <taxon>Metazoa</taxon>
        <taxon>Spiralia</taxon>
        <taxon>Gnathifera</taxon>
        <taxon>Rotifera</taxon>
        <taxon>Eurotatoria</taxon>
        <taxon>Bdelloidea</taxon>
        <taxon>Philodinida</taxon>
        <taxon>Philodinidae</taxon>
        <taxon>Didymodactylos</taxon>
    </lineage>
</organism>
<dbReference type="Proteomes" id="UP000677228">
    <property type="component" value="Unassembled WGS sequence"/>
</dbReference>
<dbReference type="EMBL" id="CAJOBA010008662">
    <property type="protein sequence ID" value="CAF3833730.1"/>
    <property type="molecule type" value="Genomic_DNA"/>
</dbReference>
<dbReference type="Proteomes" id="UP000681722">
    <property type="component" value="Unassembled WGS sequence"/>
</dbReference>
<evidence type="ECO:0000313" key="4">
    <source>
        <dbReference type="EMBL" id="CAF3984155.1"/>
    </source>
</evidence>
<dbReference type="EMBL" id="CAJNOK010008647">
    <property type="protein sequence ID" value="CAF1069147.1"/>
    <property type="molecule type" value="Genomic_DNA"/>
</dbReference>
<dbReference type="Gene3D" id="3.40.710.10">
    <property type="entry name" value="DD-peptidase/beta-lactamase superfamily"/>
    <property type="match status" value="1"/>
</dbReference>
<dbReference type="Proteomes" id="UP000682733">
    <property type="component" value="Unassembled WGS sequence"/>
</dbReference>
<evidence type="ECO:0000313" key="1">
    <source>
        <dbReference type="EMBL" id="CAF1069147.1"/>
    </source>
</evidence>
<dbReference type="EMBL" id="CAJOBC010009292">
    <property type="protein sequence ID" value="CAF3984155.1"/>
    <property type="molecule type" value="Genomic_DNA"/>
</dbReference>
<comment type="caution">
    <text evidence="2">The sequence shown here is derived from an EMBL/GenBank/DDBJ whole genome shotgun (WGS) entry which is preliminary data.</text>
</comment>
<dbReference type="AlphaFoldDB" id="A0A814XVF3"/>